<evidence type="ECO:0000259" key="2">
    <source>
        <dbReference type="SMART" id="SM00481"/>
    </source>
</evidence>
<feature type="domain" description="Polymerase/histidinol phosphatase N-terminal" evidence="2">
    <location>
        <begin position="5"/>
        <end position="82"/>
    </location>
</feature>
<dbReference type="InterPro" id="IPR003141">
    <property type="entry name" value="Pol/His_phosphatase_N"/>
</dbReference>
<sequence length="381" mass="44058">MEDFVHLHVHTQYSILDGQSKIPRLVDKAIKDGMKGMAVTDHGVMFGIKELVDYCGKVNKDRKKEGLEPFKPIIGCEMYVARRTKGDREKDKGDMSGYHLIVLAKNYNGYKNLIKLVSNSWVDGYYMRPRTDRADLEKYHEDLIVCSACIAGEVPAKILKGDIAGAREACEWYHNLFGDDYYLELQRHKVPDDPSLLANREAYELQQKANKVLIEFAREYGIKLVCTNDCHFEDKETAEAHDHLLCIATGKDLDDPNRMRYSKQEWFKTREEMNEVFADVPEALSNTLEVLDKVEIYSIDHGPIMPFFPIPESFGTEEQLRQKVSEEDLYREFTTDENGENQLSPEEGQKVIDRLGGYDKIYRIKFEAEYLRHLAYEGARK</sequence>
<dbReference type="InterPro" id="IPR016195">
    <property type="entry name" value="Pol/histidinol_Pase-like"/>
</dbReference>
<feature type="non-terminal residue" evidence="3">
    <location>
        <position position="381"/>
    </location>
</feature>
<dbReference type="InterPro" id="IPR004805">
    <property type="entry name" value="DnaE2/DnaE/PolC"/>
</dbReference>
<evidence type="ECO:0000313" key="3">
    <source>
        <dbReference type="EMBL" id="MQN11770.1"/>
    </source>
</evidence>
<proteinExistence type="predicted"/>
<dbReference type="PANTHER" id="PTHR32294">
    <property type="entry name" value="DNA POLYMERASE III SUBUNIT ALPHA"/>
    <property type="match status" value="1"/>
</dbReference>
<dbReference type="Proteomes" id="UP000442105">
    <property type="component" value="Unassembled WGS sequence"/>
</dbReference>
<dbReference type="Pfam" id="PF02811">
    <property type="entry name" value="PHP"/>
    <property type="match status" value="1"/>
</dbReference>
<organism evidence="3 4">
    <name type="scientific">Segatella copri</name>
    <dbReference type="NCBI Taxonomy" id="165179"/>
    <lineage>
        <taxon>Bacteria</taxon>
        <taxon>Pseudomonadati</taxon>
        <taxon>Bacteroidota</taxon>
        <taxon>Bacteroidia</taxon>
        <taxon>Bacteroidales</taxon>
        <taxon>Prevotellaceae</taxon>
        <taxon>Segatella</taxon>
    </lineage>
</organism>
<reference evidence="4" key="1">
    <citation type="submission" date="2019-09" db="EMBL/GenBank/DDBJ databases">
        <title>Distinct polysaccharide growth profiles of human intestinal Prevotella copri isolates.</title>
        <authorList>
            <person name="Fehlner-Peach H."/>
            <person name="Magnabosco C."/>
            <person name="Raghavan V."/>
            <person name="Scher J.U."/>
            <person name="Tett A."/>
            <person name="Cox L.M."/>
            <person name="Gottsegen C."/>
            <person name="Watters A."/>
            <person name="Wiltshire- Gordon J.D."/>
            <person name="Segata N."/>
            <person name="Bonneau R."/>
            <person name="Littman D.R."/>
        </authorList>
    </citation>
    <scope>NUCLEOTIDE SEQUENCE [LARGE SCALE GENOMIC DNA]</scope>
    <source>
        <strain evidence="4">iAQ1179</strain>
    </source>
</reference>
<dbReference type="PANTHER" id="PTHR32294:SF0">
    <property type="entry name" value="DNA POLYMERASE III SUBUNIT ALPHA"/>
    <property type="match status" value="1"/>
</dbReference>
<dbReference type="RefSeq" id="WP_153127873.1">
    <property type="nucleotide sequence ID" value="NZ_VZCW01000057.1"/>
</dbReference>
<dbReference type="GO" id="GO:0008408">
    <property type="term" value="F:3'-5' exonuclease activity"/>
    <property type="evidence" value="ECO:0007669"/>
    <property type="project" value="InterPro"/>
</dbReference>
<dbReference type="GO" id="GO:0006260">
    <property type="term" value="P:DNA replication"/>
    <property type="evidence" value="ECO:0007669"/>
    <property type="project" value="InterPro"/>
</dbReference>
<dbReference type="SUPFAM" id="SSF89550">
    <property type="entry name" value="PHP domain-like"/>
    <property type="match status" value="1"/>
</dbReference>
<dbReference type="EMBL" id="VZCW01000057">
    <property type="protein sequence ID" value="MQN11770.1"/>
    <property type="molecule type" value="Genomic_DNA"/>
</dbReference>
<accession>A0AA90UDF0</accession>
<dbReference type="Gene3D" id="3.20.20.140">
    <property type="entry name" value="Metal-dependent hydrolases"/>
    <property type="match status" value="1"/>
</dbReference>
<dbReference type="InterPro" id="IPR004013">
    <property type="entry name" value="PHP_dom"/>
</dbReference>
<dbReference type="SMART" id="SM00481">
    <property type="entry name" value="POLIIIAc"/>
    <property type="match status" value="1"/>
</dbReference>
<evidence type="ECO:0000313" key="4">
    <source>
        <dbReference type="Proteomes" id="UP000442105"/>
    </source>
</evidence>
<gene>
    <name evidence="3" type="ORF">F7D95_02800</name>
</gene>
<comment type="caution">
    <text evidence="3">The sequence shown here is derived from an EMBL/GenBank/DDBJ whole genome shotgun (WGS) entry which is preliminary data.</text>
</comment>
<dbReference type="AlphaFoldDB" id="A0AA90UDF0"/>
<evidence type="ECO:0000256" key="1">
    <source>
        <dbReference type="ARBA" id="ARBA00019114"/>
    </source>
</evidence>
<name>A0AA90UDF0_9BACT</name>
<dbReference type="CDD" id="cd12113">
    <property type="entry name" value="PHP_PolIIIA_DnaE3"/>
    <property type="match status" value="1"/>
</dbReference>
<protein>
    <recommendedName>
        <fullName evidence="1">DNA polymerase III subunit alpha</fullName>
    </recommendedName>
</protein>